<dbReference type="Proteomes" id="UP000267900">
    <property type="component" value="Chromosome"/>
</dbReference>
<keyword evidence="1" id="KW-0472">Membrane</keyword>
<protein>
    <submittedName>
        <fullName evidence="2">Uncharacterized protein</fullName>
    </submittedName>
</protein>
<organism evidence="2 3">
    <name type="scientific">Streptomyces luteoverticillatus</name>
    <name type="common">Streptoverticillium luteoverticillatus</name>
    <dbReference type="NCBI Taxonomy" id="66425"/>
    <lineage>
        <taxon>Bacteria</taxon>
        <taxon>Bacillati</taxon>
        <taxon>Actinomycetota</taxon>
        <taxon>Actinomycetes</taxon>
        <taxon>Kitasatosporales</taxon>
        <taxon>Streptomycetaceae</taxon>
        <taxon>Streptomyces</taxon>
    </lineage>
</organism>
<keyword evidence="1" id="KW-0812">Transmembrane</keyword>
<name>A0A3Q9FWB6_STRLT</name>
<keyword evidence="3" id="KW-1185">Reference proteome</keyword>
<proteinExistence type="predicted"/>
<accession>A0A3Q9FWB6</accession>
<evidence type="ECO:0000256" key="1">
    <source>
        <dbReference type="SAM" id="Phobius"/>
    </source>
</evidence>
<keyword evidence="1" id="KW-1133">Transmembrane helix</keyword>
<evidence type="ECO:0000313" key="3">
    <source>
        <dbReference type="Proteomes" id="UP000267900"/>
    </source>
</evidence>
<reference evidence="2 3" key="1">
    <citation type="submission" date="2018-12" db="EMBL/GenBank/DDBJ databases">
        <title>The whole draft genome of Streptomyce luteoverticillatus CGMCC 15060.</title>
        <authorList>
            <person name="Feng Z."/>
            <person name="Chen G."/>
            <person name="Zhang J."/>
            <person name="Zhu H."/>
            <person name="Yu X."/>
            <person name="Zhang W."/>
            <person name="Zhang X."/>
        </authorList>
    </citation>
    <scope>NUCLEOTIDE SEQUENCE [LARGE SCALE GENOMIC DNA]</scope>
    <source>
        <strain evidence="2 3">CGMCC 15060</strain>
    </source>
</reference>
<feature type="transmembrane region" description="Helical" evidence="1">
    <location>
        <begin position="72"/>
        <end position="93"/>
    </location>
</feature>
<sequence length="132" mass="14102">MEQWGVGVVAVSLGAVGAPLVWAAFNGDPVRYAHVFGGPEFLLAGTVVMLGGAVELYGKQLRQERQRAQQRVFCMTVFAAALGMLGYAARYVSYTQSKSVVDPDGFILFLCSVVFTWSVCCGTAAVLLATGW</sequence>
<dbReference type="RefSeq" id="WP_126916070.1">
    <property type="nucleotide sequence ID" value="NZ_CP034587.1"/>
</dbReference>
<dbReference type="EMBL" id="CP034587">
    <property type="protein sequence ID" value="AZQ73557.1"/>
    <property type="molecule type" value="Genomic_DNA"/>
</dbReference>
<evidence type="ECO:0000313" key="2">
    <source>
        <dbReference type="EMBL" id="AZQ73557.1"/>
    </source>
</evidence>
<feature type="transmembrane region" description="Helical" evidence="1">
    <location>
        <begin position="33"/>
        <end position="51"/>
    </location>
</feature>
<gene>
    <name evidence="2" type="ORF">EKH77_22140</name>
</gene>
<dbReference type="AlphaFoldDB" id="A0A3Q9FWB6"/>
<feature type="transmembrane region" description="Helical" evidence="1">
    <location>
        <begin position="105"/>
        <end position="129"/>
    </location>
</feature>